<keyword evidence="6 9" id="KW-1133">Transmembrane helix</keyword>
<accession>A0A9Q0RZH7</accession>
<dbReference type="GO" id="GO:0006888">
    <property type="term" value="P:endoplasmic reticulum to Golgi vesicle-mediated transport"/>
    <property type="evidence" value="ECO:0007669"/>
    <property type="project" value="UniProtKB-UniRule"/>
</dbReference>
<keyword evidence="7 9" id="KW-0333">Golgi apparatus</keyword>
<comment type="similarity">
    <text evidence="1 9">Belongs to the YIF1 family.</text>
</comment>
<keyword evidence="2 9" id="KW-0813">Transport</keyword>
<feature type="transmembrane region" description="Helical" evidence="9">
    <location>
        <begin position="228"/>
        <end position="249"/>
    </location>
</feature>
<proteinExistence type="inferred from homology"/>
<evidence type="ECO:0000256" key="8">
    <source>
        <dbReference type="ARBA" id="ARBA00023136"/>
    </source>
</evidence>
<organism evidence="10 11">
    <name type="scientific">Pseudolycoriella hygida</name>
    <dbReference type="NCBI Taxonomy" id="35572"/>
    <lineage>
        <taxon>Eukaryota</taxon>
        <taxon>Metazoa</taxon>
        <taxon>Ecdysozoa</taxon>
        <taxon>Arthropoda</taxon>
        <taxon>Hexapoda</taxon>
        <taxon>Insecta</taxon>
        <taxon>Pterygota</taxon>
        <taxon>Neoptera</taxon>
        <taxon>Endopterygota</taxon>
        <taxon>Diptera</taxon>
        <taxon>Nematocera</taxon>
        <taxon>Sciaroidea</taxon>
        <taxon>Sciaridae</taxon>
        <taxon>Pseudolycoriella</taxon>
    </lineage>
</organism>
<evidence type="ECO:0000256" key="4">
    <source>
        <dbReference type="ARBA" id="ARBA00022824"/>
    </source>
</evidence>
<keyword evidence="8 9" id="KW-0472">Membrane</keyword>
<evidence type="ECO:0000256" key="1">
    <source>
        <dbReference type="ARBA" id="ARBA00009727"/>
    </source>
</evidence>
<dbReference type="GO" id="GO:0000139">
    <property type="term" value="C:Golgi membrane"/>
    <property type="evidence" value="ECO:0007669"/>
    <property type="project" value="UniProtKB-SubCell"/>
</dbReference>
<keyword evidence="4 9" id="KW-0256">Endoplasmic reticulum</keyword>
<dbReference type="EMBL" id="WJQU01000003">
    <property type="protein sequence ID" value="KAJ6637978.1"/>
    <property type="molecule type" value="Genomic_DNA"/>
</dbReference>
<gene>
    <name evidence="10" type="primary">YIF1B</name>
    <name evidence="10" type="ORF">Bhyg_10709</name>
</gene>
<keyword evidence="11" id="KW-1185">Reference proteome</keyword>
<dbReference type="OrthoDB" id="337750at2759"/>
<dbReference type="PANTHER" id="PTHR14083">
    <property type="entry name" value="YIP1 INTERACTING FACTOR HOMOLOG YIF1 PROTEIN"/>
    <property type="match status" value="1"/>
</dbReference>
<protein>
    <recommendedName>
        <fullName evidence="9">Protein YIF1</fullName>
    </recommendedName>
</protein>
<evidence type="ECO:0000256" key="5">
    <source>
        <dbReference type="ARBA" id="ARBA00022927"/>
    </source>
</evidence>
<feature type="transmembrane region" description="Helical" evidence="9">
    <location>
        <begin position="287"/>
        <end position="306"/>
    </location>
</feature>
<evidence type="ECO:0000256" key="9">
    <source>
        <dbReference type="RuleBase" id="RU368073"/>
    </source>
</evidence>
<comment type="caution">
    <text evidence="10">The sequence shown here is derived from an EMBL/GenBank/DDBJ whole genome shotgun (WGS) entry which is preliminary data.</text>
</comment>
<evidence type="ECO:0000256" key="3">
    <source>
        <dbReference type="ARBA" id="ARBA00022692"/>
    </source>
</evidence>
<dbReference type="GO" id="GO:0030134">
    <property type="term" value="C:COPII-coated ER to Golgi transport vesicle"/>
    <property type="evidence" value="ECO:0007669"/>
    <property type="project" value="TreeGrafter"/>
</dbReference>
<feature type="transmembrane region" description="Helical" evidence="9">
    <location>
        <begin position="345"/>
        <end position="367"/>
    </location>
</feature>
<evidence type="ECO:0000313" key="10">
    <source>
        <dbReference type="EMBL" id="KAJ6637978.1"/>
    </source>
</evidence>
<dbReference type="InterPro" id="IPR005578">
    <property type="entry name" value="Yif1_fam"/>
</dbReference>
<evidence type="ECO:0000256" key="2">
    <source>
        <dbReference type="ARBA" id="ARBA00022448"/>
    </source>
</evidence>
<evidence type="ECO:0000256" key="6">
    <source>
        <dbReference type="ARBA" id="ARBA00022989"/>
    </source>
</evidence>
<sequence length="370" mass="42623">MNYNANFNQRPSGPGRKIKRVSDVNAMGGAPVNQFMATPFDPNILQQQQQPSLYPNTNVQPPQNAYNLNQQYSGFNDYNQPIQPALSPQQTINPQQQQNVPMQQQGQFAMFQQPIVQDMAMQYGQKLAEQGKQLVESHFEKYVPVTKLKYYFAVDNKYVINKLRLLFFPFTHSDWSLKYDQDNPVQPRFDVNAPDLYIPTMAYITYVVLAGLVLGMQNRFTPEQLGMLASSALVCSIIELFVYWITLYITNIPTTLKTLDLLAYSGYKFPVIVTCVLVLILFRKVGYYVTLIYCSLSLGFFLLRSLKAKVSHDRSSSIQQTYDVYGNPQPTEQNYDYNIGRKRKLYFLFMVAGFQPFLSFWLSMHLIPPN</sequence>
<dbReference type="GO" id="GO:0005793">
    <property type="term" value="C:endoplasmic reticulum-Golgi intermediate compartment"/>
    <property type="evidence" value="ECO:0007669"/>
    <property type="project" value="UniProtKB-UniRule"/>
</dbReference>
<dbReference type="Pfam" id="PF03878">
    <property type="entry name" value="YIF1"/>
    <property type="match status" value="1"/>
</dbReference>
<name>A0A9Q0RZH7_9DIPT</name>
<comment type="subcellular location">
    <subcellularLocation>
        <location evidence="9">Endoplasmic reticulum membrane</location>
        <topology evidence="9">Multi-pass membrane protein</topology>
    </subcellularLocation>
    <subcellularLocation>
        <location evidence="9">Golgi apparatus membrane</location>
        <topology evidence="9">Multi-pass membrane protein</topology>
    </subcellularLocation>
</comment>
<reference evidence="10" key="1">
    <citation type="submission" date="2022-07" db="EMBL/GenBank/DDBJ databases">
        <authorList>
            <person name="Trinca V."/>
            <person name="Uliana J.V.C."/>
            <person name="Torres T.T."/>
            <person name="Ward R.J."/>
            <person name="Monesi N."/>
        </authorList>
    </citation>
    <scope>NUCLEOTIDE SEQUENCE</scope>
    <source>
        <strain evidence="10">HSMRA1968</strain>
        <tissue evidence="10">Whole embryos</tissue>
    </source>
</reference>
<dbReference type="AlphaFoldDB" id="A0A9Q0RZH7"/>
<keyword evidence="3 9" id="KW-0812">Transmembrane</keyword>
<evidence type="ECO:0000313" key="11">
    <source>
        <dbReference type="Proteomes" id="UP001151699"/>
    </source>
</evidence>
<keyword evidence="5 9" id="KW-0653">Protein transport</keyword>
<dbReference type="GO" id="GO:0015031">
    <property type="term" value="P:protein transport"/>
    <property type="evidence" value="ECO:0007669"/>
    <property type="project" value="UniProtKB-KW"/>
</dbReference>
<dbReference type="GO" id="GO:0005789">
    <property type="term" value="C:endoplasmic reticulum membrane"/>
    <property type="evidence" value="ECO:0007669"/>
    <property type="project" value="UniProtKB-SubCell"/>
</dbReference>
<comment type="function">
    <text evidence="9">Has a role in transport between endoplasmic reticulum and Golgi.</text>
</comment>
<evidence type="ECO:0000256" key="7">
    <source>
        <dbReference type="ARBA" id="ARBA00023034"/>
    </source>
</evidence>
<dbReference type="PANTHER" id="PTHR14083:SF0">
    <property type="entry name" value="YIP1D-INTERACTING FACTOR 1, ISOFORM C"/>
    <property type="match status" value="1"/>
</dbReference>
<dbReference type="Proteomes" id="UP001151699">
    <property type="component" value="Chromosome X"/>
</dbReference>
<feature type="transmembrane region" description="Helical" evidence="9">
    <location>
        <begin position="261"/>
        <end position="281"/>
    </location>
</feature>
<feature type="transmembrane region" description="Helical" evidence="9">
    <location>
        <begin position="196"/>
        <end position="216"/>
    </location>
</feature>